<dbReference type="RefSeq" id="WP_278058775.1">
    <property type="nucleotide sequence ID" value="NZ_CP121247.1"/>
</dbReference>
<protein>
    <recommendedName>
        <fullName evidence="4">Type II secretion system protein GspF domain-containing protein</fullName>
    </recommendedName>
</protein>
<comment type="caution">
    <text evidence="2">The sequence shown here is derived from an EMBL/GenBank/DDBJ whole genome shotgun (WGS) entry which is preliminary data.</text>
</comment>
<dbReference type="Proteomes" id="UP001235966">
    <property type="component" value="Unassembled WGS sequence"/>
</dbReference>
<sequence>MIVILCAAVGLVWLVPAGVRSVRRARPEGNVDPAVVLDLAVAALAAGVSIPSCLRAVDHALARTNGSGGADVGVLPWRARKLADREASLSEVAGRLVMGASWDDAWEGSWEGFCRLRDALAPAWLDGAAPVPLLQRSAQTLRVTRARRAKEAAAKLGSQLVVPLGLCFLPAFVLLGVVPVVVSFAEKLL</sequence>
<accession>A0ABT9NBJ4</accession>
<proteinExistence type="predicted"/>
<reference evidence="2 3" key="1">
    <citation type="submission" date="2023-07" db="EMBL/GenBank/DDBJ databases">
        <title>Sequencing the genomes of 1000 actinobacteria strains.</title>
        <authorList>
            <person name="Klenk H.-P."/>
        </authorList>
    </citation>
    <scope>NUCLEOTIDE SEQUENCE [LARGE SCALE GENOMIC DNA]</scope>
    <source>
        <strain evidence="2 3">DSM 102162</strain>
    </source>
</reference>
<feature type="transmembrane region" description="Helical" evidence="1">
    <location>
        <begin position="160"/>
        <end position="185"/>
    </location>
</feature>
<organism evidence="2 3">
    <name type="scientific">Arcanobacterium wilhelmae</name>
    <dbReference type="NCBI Taxonomy" id="1803177"/>
    <lineage>
        <taxon>Bacteria</taxon>
        <taxon>Bacillati</taxon>
        <taxon>Actinomycetota</taxon>
        <taxon>Actinomycetes</taxon>
        <taxon>Actinomycetales</taxon>
        <taxon>Actinomycetaceae</taxon>
        <taxon>Arcanobacterium</taxon>
    </lineage>
</organism>
<evidence type="ECO:0008006" key="4">
    <source>
        <dbReference type="Google" id="ProtNLM"/>
    </source>
</evidence>
<dbReference type="EMBL" id="JAUSQW010000001">
    <property type="protein sequence ID" value="MDP9801089.1"/>
    <property type="molecule type" value="Genomic_DNA"/>
</dbReference>
<evidence type="ECO:0000313" key="3">
    <source>
        <dbReference type="Proteomes" id="UP001235966"/>
    </source>
</evidence>
<keyword evidence="1" id="KW-0472">Membrane</keyword>
<name>A0ABT9NBJ4_9ACTO</name>
<keyword evidence="1" id="KW-0812">Transmembrane</keyword>
<evidence type="ECO:0000313" key="2">
    <source>
        <dbReference type="EMBL" id="MDP9801089.1"/>
    </source>
</evidence>
<keyword evidence="3" id="KW-1185">Reference proteome</keyword>
<feature type="transmembrane region" description="Helical" evidence="1">
    <location>
        <begin position="34"/>
        <end position="54"/>
    </location>
</feature>
<keyword evidence="1" id="KW-1133">Transmembrane helix</keyword>
<evidence type="ECO:0000256" key="1">
    <source>
        <dbReference type="SAM" id="Phobius"/>
    </source>
</evidence>
<gene>
    <name evidence="2" type="ORF">J2S49_001165</name>
</gene>